<evidence type="ECO:0000313" key="2">
    <source>
        <dbReference type="EMBL" id="RYO84732.1"/>
    </source>
</evidence>
<dbReference type="InterPro" id="IPR000182">
    <property type="entry name" value="GNAT_dom"/>
</dbReference>
<dbReference type="SUPFAM" id="SSF55729">
    <property type="entry name" value="Acyl-CoA N-acyltransferases (Nat)"/>
    <property type="match status" value="1"/>
</dbReference>
<dbReference type="Gene3D" id="3.40.630.30">
    <property type="match status" value="1"/>
</dbReference>
<keyword evidence="3" id="KW-1185">Reference proteome</keyword>
<dbReference type="PANTHER" id="PTHR43415:SF3">
    <property type="entry name" value="GNAT-FAMILY ACETYLTRANSFERASE"/>
    <property type="match status" value="1"/>
</dbReference>
<comment type="caution">
    <text evidence="2">The sequence shown here is derived from an EMBL/GenBank/DDBJ whole genome shotgun (WGS) entry which is preliminary data.</text>
</comment>
<accession>A0ABY0H905</accession>
<dbReference type="Proteomes" id="UP000294003">
    <property type="component" value="Unassembled WGS sequence"/>
</dbReference>
<evidence type="ECO:0000313" key="3">
    <source>
        <dbReference type="Proteomes" id="UP000294003"/>
    </source>
</evidence>
<evidence type="ECO:0000259" key="1">
    <source>
        <dbReference type="PROSITE" id="PS51186"/>
    </source>
</evidence>
<organism evidence="2 3">
    <name type="scientific">Monosporascus cannonballus</name>
    <dbReference type="NCBI Taxonomy" id="155416"/>
    <lineage>
        <taxon>Eukaryota</taxon>
        <taxon>Fungi</taxon>
        <taxon>Dikarya</taxon>
        <taxon>Ascomycota</taxon>
        <taxon>Pezizomycotina</taxon>
        <taxon>Sordariomycetes</taxon>
        <taxon>Xylariomycetidae</taxon>
        <taxon>Xylariales</taxon>
        <taxon>Xylariales incertae sedis</taxon>
        <taxon>Monosporascus</taxon>
    </lineage>
</organism>
<reference evidence="2 3" key="1">
    <citation type="submission" date="2018-06" db="EMBL/GenBank/DDBJ databases">
        <title>Complete Genomes of Monosporascus.</title>
        <authorList>
            <person name="Robinson A.J."/>
            <person name="Natvig D.O."/>
        </authorList>
    </citation>
    <scope>NUCLEOTIDE SEQUENCE [LARGE SCALE GENOMIC DNA]</scope>
    <source>
        <strain evidence="2 3">CBS 609.92</strain>
    </source>
</reference>
<gene>
    <name evidence="2" type="ORF">DL762_005513</name>
</gene>
<dbReference type="PROSITE" id="PS51186">
    <property type="entry name" value="GNAT"/>
    <property type="match status" value="1"/>
</dbReference>
<name>A0ABY0H905_9PEZI</name>
<dbReference type="PANTHER" id="PTHR43415">
    <property type="entry name" value="SPERMIDINE N(1)-ACETYLTRANSFERASE"/>
    <property type="match status" value="1"/>
</dbReference>
<dbReference type="Pfam" id="PF13302">
    <property type="entry name" value="Acetyltransf_3"/>
    <property type="match status" value="1"/>
</dbReference>
<feature type="domain" description="N-acetyltransferase" evidence="1">
    <location>
        <begin position="15"/>
        <end position="155"/>
    </location>
</feature>
<proteinExistence type="predicted"/>
<protein>
    <recommendedName>
        <fullName evidence="1">N-acetyltransferase domain-containing protein</fullName>
    </recommendedName>
</protein>
<dbReference type="EMBL" id="QJNS01000155">
    <property type="protein sequence ID" value="RYO84732.1"/>
    <property type="molecule type" value="Genomic_DNA"/>
</dbReference>
<sequence>MSATKPFNPFRSERLVYRAVEDTPEDEAFMCSIQRDVEVQCGTSYGLLRPESKTSSNKFKEHIAEKCILGAIANPPHFAHHRNSEISINIARGYQGKGYGAEAIMWSLWYGFQMAGLHRIEIHALSFNITSIRWYKRLGFKEEGRLREHVGLNGG</sequence>
<dbReference type="InterPro" id="IPR016181">
    <property type="entry name" value="Acyl_CoA_acyltransferase"/>
</dbReference>